<dbReference type="InterPro" id="IPR001123">
    <property type="entry name" value="LeuE-type"/>
</dbReference>
<dbReference type="Pfam" id="PF01810">
    <property type="entry name" value="LysE"/>
    <property type="match status" value="1"/>
</dbReference>
<dbReference type="AlphaFoldDB" id="A0A0J1GZX6"/>
<evidence type="ECO:0000256" key="5">
    <source>
        <dbReference type="ARBA" id="ARBA00023136"/>
    </source>
</evidence>
<feature type="transmembrane region" description="Helical" evidence="6">
    <location>
        <begin position="6"/>
        <end position="31"/>
    </location>
</feature>
<dbReference type="GO" id="GO:0005886">
    <property type="term" value="C:plasma membrane"/>
    <property type="evidence" value="ECO:0007669"/>
    <property type="project" value="UniProtKB-SubCell"/>
</dbReference>
<reference evidence="7 8" key="1">
    <citation type="submission" date="2015-05" db="EMBL/GenBank/DDBJ databases">
        <title>Photobacterium galathea sp. nov.</title>
        <authorList>
            <person name="Machado H."/>
            <person name="Gram L."/>
        </authorList>
    </citation>
    <scope>NUCLEOTIDE SEQUENCE [LARGE SCALE GENOMIC DNA]</scope>
    <source>
        <strain evidence="7 8">CGMCC 1.12159</strain>
    </source>
</reference>
<evidence type="ECO:0000256" key="3">
    <source>
        <dbReference type="ARBA" id="ARBA00022692"/>
    </source>
</evidence>
<feature type="transmembrane region" description="Helical" evidence="6">
    <location>
        <begin position="108"/>
        <end position="132"/>
    </location>
</feature>
<feature type="transmembrane region" description="Helical" evidence="6">
    <location>
        <begin position="71"/>
        <end position="88"/>
    </location>
</feature>
<keyword evidence="2" id="KW-1003">Cell membrane</keyword>
<organism evidence="7 8">
    <name type="scientific">Photobacterium aquae</name>
    <dbReference type="NCBI Taxonomy" id="1195763"/>
    <lineage>
        <taxon>Bacteria</taxon>
        <taxon>Pseudomonadati</taxon>
        <taxon>Pseudomonadota</taxon>
        <taxon>Gammaproteobacteria</taxon>
        <taxon>Vibrionales</taxon>
        <taxon>Vibrionaceae</taxon>
        <taxon>Photobacterium</taxon>
    </lineage>
</organism>
<keyword evidence="5 6" id="KW-0472">Membrane</keyword>
<evidence type="ECO:0000313" key="7">
    <source>
        <dbReference type="EMBL" id="KLV05120.1"/>
    </source>
</evidence>
<accession>A0A0J1GZX6</accession>
<dbReference type="GO" id="GO:0033228">
    <property type="term" value="P:cysteine export across plasma membrane"/>
    <property type="evidence" value="ECO:0007669"/>
    <property type="project" value="TreeGrafter"/>
</dbReference>
<dbReference type="PANTHER" id="PTHR30086:SF20">
    <property type="entry name" value="ARGININE EXPORTER PROTEIN ARGO-RELATED"/>
    <property type="match status" value="1"/>
</dbReference>
<keyword evidence="3 6" id="KW-0812">Transmembrane</keyword>
<dbReference type="OrthoDB" id="9812084at2"/>
<dbReference type="EMBL" id="LDOT01000016">
    <property type="protein sequence ID" value="KLV05120.1"/>
    <property type="molecule type" value="Genomic_DNA"/>
</dbReference>
<dbReference type="STRING" id="1195763.ABT56_13075"/>
<protein>
    <submittedName>
        <fullName evidence="7">Amino acid transporter LysE</fullName>
    </submittedName>
</protein>
<evidence type="ECO:0000256" key="2">
    <source>
        <dbReference type="ARBA" id="ARBA00022475"/>
    </source>
</evidence>
<evidence type="ECO:0000256" key="1">
    <source>
        <dbReference type="ARBA" id="ARBA00004651"/>
    </source>
</evidence>
<gene>
    <name evidence="7" type="ORF">ABT56_13075</name>
</gene>
<name>A0A0J1GZX6_9GAMM</name>
<dbReference type="PANTHER" id="PTHR30086">
    <property type="entry name" value="ARGININE EXPORTER PROTEIN ARGO"/>
    <property type="match status" value="1"/>
</dbReference>
<evidence type="ECO:0000313" key="8">
    <source>
        <dbReference type="Proteomes" id="UP000036097"/>
    </source>
</evidence>
<evidence type="ECO:0000256" key="6">
    <source>
        <dbReference type="SAM" id="Phobius"/>
    </source>
</evidence>
<dbReference type="RefSeq" id="WP_047879324.1">
    <property type="nucleotide sequence ID" value="NZ_LDOT01000016.1"/>
</dbReference>
<evidence type="ECO:0000256" key="4">
    <source>
        <dbReference type="ARBA" id="ARBA00022989"/>
    </source>
</evidence>
<feature type="transmembrane region" description="Helical" evidence="6">
    <location>
        <begin position="43"/>
        <end position="65"/>
    </location>
</feature>
<dbReference type="GO" id="GO:0015171">
    <property type="term" value="F:amino acid transmembrane transporter activity"/>
    <property type="evidence" value="ECO:0007669"/>
    <property type="project" value="TreeGrafter"/>
</dbReference>
<feature type="transmembrane region" description="Helical" evidence="6">
    <location>
        <begin position="138"/>
        <end position="158"/>
    </location>
</feature>
<dbReference type="PATRIC" id="fig|1195763.3.peg.2768"/>
<keyword evidence="8" id="KW-1185">Reference proteome</keyword>
<comment type="subcellular location">
    <subcellularLocation>
        <location evidence="1">Cell membrane</location>
        <topology evidence="1">Multi-pass membrane protein</topology>
    </subcellularLocation>
</comment>
<sequence length="197" mass="21553">MDYQQLMALAIFAFTTTVTPGPNNIMLMASGANIGFKRTLPHMLGIITGFSFMVSIVGTGLSGIFATYPQLYTVLHIISVGYLLYLAMKIATSPAALHGEGKYQPMSFYSAVLFQWVNPKGWTMAISTISLFNANGDFHIVLLIAAIFALVNVPSVTLWTYAGKQMQSILANQTKSKYFNITMALLLLASLYPILFS</sequence>
<keyword evidence="4 6" id="KW-1133">Transmembrane helix</keyword>
<dbReference type="Proteomes" id="UP000036097">
    <property type="component" value="Unassembled WGS sequence"/>
</dbReference>
<comment type="caution">
    <text evidence="7">The sequence shown here is derived from an EMBL/GenBank/DDBJ whole genome shotgun (WGS) entry which is preliminary data.</text>
</comment>
<proteinExistence type="predicted"/>
<feature type="transmembrane region" description="Helical" evidence="6">
    <location>
        <begin position="178"/>
        <end position="196"/>
    </location>
</feature>